<dbReference type="Proteomes" id="UP000435112">
    <property type="component" value="Unassembled WGS sequence"/>
</dbReference>
<gene>
    <name evidence="2" type="ORF">PR002_g7703</name>
</gene>
<dbReference type="AlphaFoldDB" id="A0A6A3N2I0"/>
<reference evidence="2 3" key="1">
    <citation type="submission" date="2018-09" db="EMBL/GenBank/DDBJ databases">
        <title>Genomic investigation of the strawberry pathogen Phytophthora fragariae indicates pathogenicity is determined by transcriptional variation in three key races.</title>
        <authorList>
            <person name="Adams T.M."/>
            <person name="Armitage A.D."/>
            <person name="Sobczyk M.K."/>
            <person name="Bates H.J."/>
            <person name="Dunwell J.M."/>
            <person name="Nellist C.F."/>
            <person name="Harrison R.J."/>
        </authorList>
    </citation>
    <scope>NUCLEOTIDE SEQUENCE [LARGE SCALE GENOMIC DNA]</scope>
    <source>
        <strain evidence="2 3">SCRP324</strain>
    </source>
</reference>
<feature type="region of interest" description="Disordered" evidence="1">
    <location>
        <begin position="1"/>
        <end position="59"/>
    </location>
</feature>
<sequence length="128" mass="12724">MMLSSRLDSSLEAQDPSSSTTSPSTEDASASSADTGSQALSSSEYSPPLSSGASRREPRSRLVTLLAWSLLAGGGIDRSCPLREVSEVPARMALSLDGCSAAGSDAEAASGGSDAEAAMAASARGGLP</sequence>
<feature type="compositionally biased region" description="Polar residues" evidence="1">
    <location>
        <begin position="1"/>
        <end position="12"/>
    </location>
</feature>
<evidence type="ECO:0000256" key="1">
    <source>
        <dbReference type="SAM" id="MobiDB-lite"/>
    </source>
</evidence>
<accession>A0A6A3N2I0</accession>
<dbReference type="EMBL" id="QXFU01000375">
    <property type="protein sequence ID" value="KAE9035183.1"/>
    <property type="molecule type" value="Genomic_DNA"/>
</dbReference>
<feature type="compositionally biased region" description="Low complexity" evidence="1">
    <location>
        <begin position="13"/>
        <end position="53"/>
    </location>
</feature>
<evidence type="ECO:0000313" key="3">
    <source>
        <dbReference type="Proteomes" id="UP000435112"/>
    </source>
</evidence>
<organism evidence="2 3">
    <name type="scientific">Phytophthora rubi</name>
    <dbReference type="NCBI Taxonomy" id="129364"/>
    <lineage>
        <taxon>Eukaryota</taxon>
        <taxon>Sar</taxon>
        <taxon>Stramenopiles</taxon>
        <taxon>Oomycota</taxon>
        <taxon>Peronosporomycetes</taxon>
        <taxon>Peronosporales</taxon>
        <taxon>Peronosporaceae</taxon>
        <taxon>Phytophthora</taxon>
    </lineage>
</organism>
<evidence type="ECO:0000313" key="2">
    <source>
        <dbReference type="EMBL" id="KAE9035183.1"/>
    </source>
</evidence>
<name>A0A6A3N2I0_9STRA</name>
<proteinExistence type="predicted"/>
<protein>
    <submittedName>
        <fullName evidence="2">Uncharacterized protein</fullName>
    </submittedName>
</protein>
<comment type="caution">
    <text evidence="2">The sequence shown here is derived from an EMBL/GenBank/DDBJ whole genome shotgun (WGS) entry which is preliminary data.</text>
</comment>